<reference evidence="1 2" key="1">
    <citation type="submission" date="2024-08" db="EMBL/GenBank/DDBJ databases">
        <title>The draft genome of Apodemus speciosus.</title>
        <authorList>
            <person name="Nabeshima K."/>
            <person name="Suzuki S."/>
            <person name="Onuma M."/>
        </authorList>
    </citation>
    <scope>NUCLEOTIDE SEQUENCE [LARGE SCALE GENOMIC DNA]</scope>
    <source>
        <strain evidence="1">IB14-021</strain>
    </source>
</reference>
<evidence type="ECO:0000313" key="1">
    <source>
        <dbReference type="EMBL" id="GAB1302191.1"/>
    </source>
</evidence>
<keyword evidence="2" id="KW-1185">Reference proteome</keyword>
<organism evidence="1 2">
    <name type="scientific">Apodemus speciosus</name>
    <name type="common">Large Japanese field mouse</name>
    <dbReference type="NCBI Taxonomy" id="105296"/>
    <lineage>
        <taxon>Eukaryota</taxon>
        <taxon>Metazoa</taxon>
        <taxon>Chordata</taxon>
        <taxon>Craniata</taxon>
        <taxon>Vertebrata</taxon>
        <taxon>Euteleostomi</taxon>
        <taxon>Mammalia</taxon>
        <taxon>Eutheria</taxon>
        <taxon>Euarchontoglires</taxon>
        <taxon>Glires</taxon>
        <taxon>Rodentia</taxon>
        <taxon>Myomorpha</taxon>
        <taxon>Muroidea</taxon>
        <taxon>Muridae</taxon>
        <taxon>Murinae</taxon>
        <taxon>Apodemus</taxon>
    </lineage>
</organism>
<accession>A0ABQ0FSH3</accession>
<evidence type="ECO:0000313" key="2">
    <source>
        <dbReference type="Proteomes" id="UP001623349"/>
    </source>
</evidence>
<comment type="caution">
    <text evidence="1">The sequence shown here is derived from an EMBL/GenBank/DDBJ whole genome shotgun (WGS) entry which is preliminary data.</text>
</comment>
<sequence>MRENLRESHVLKDYLEKYPRSRAHVLLEQRRTPTVAYDP</sequence>
<dbReference type="Proteomes" id="UP001623349">
    <property type="component" value="Unassembled WGS sequence"/>
</dbReference>
<gene>
    <name evidence="1" type="ORF">APTSU1_001742900</name>
</gene>
<name>A0ABQ0FSH3_APOSI</name>
<dbReference type="EMBL" id="BAAFST010000019">
    <property type="protein sequence ID" value="GAB1302191.1"/>
    <property type="molecule type" value="Genomic_DNA"/>
</dbReference>
<proteinExistence type="predicted"/>
<protein>
    <submittedName>
        <fullName evidence="1">Pepsin A-5</fullName>
    </submittedName>
</protein>